<dbReference type="EMBL" id="CAOF01000197">
    <property type="protein sequence ID" value="CCO50177.1"/>
    <property type="molecule type" value="Genomic_DNA"/>
</dbReference>
<organism evidence="1 2">
    <name type="scientific">Vibrio nigripulchritudo SOn1</name>
    <dbReference type="NCBI Taxonomy" id="1238450"/>
    <lineage>
        <taxon>Bacteria</taxon>
        <taxon>Pseudomonadati</taxon>
        <taxon>Pseudomonadota</taxon>
        <taxon>Gammaproteobacteria</taxon>
        <taxon>Vibrionales</taxon>
        <taxon>Vibrionaceae</taxon>
        <taxon>Vibrio</taxon>
    </lineage>
</organism>
<reference evidence="1 2" key="1">
    <citation type="journal article" date="2013" name="ISME J.">
        <title>Comparative genomics of pathogenic lineages of Vibrio nigripulchritudo identifies virulence-associated traits.</title>
        <authorList>
            <person name="Goudenege D."/>
            <person name="Labreuche Y."/>
            <person name="Krin E."/>
            <person name="Ansquer D."/>
            <person name="Mangenot S."/>
            <person name="Calteau A."/>
            <person name="Medigue C."/>
            <person name="Mazel D."/>
            <person name="Polz M.F."/>
            <person name="Le Roux F."/>
        </authorList>
    </citation>
    <scope>NUCLEOTIDE SEQUENCE [LARGE SCALE GENOMIC DNA]</scope>
    <source>
        <strain evidence="1 2">SOn1</strain>
    </source>
</reference>
<name>A0AAV2VZS8_9VIBR</name>
<evidence type="ECO:0000313" key="1">
    <source>
        <dbReference type="EMBL" id="CCO50177.1"/>
    </source>
</evidence>
<protein>
    <submittedName>
        <fullName evidence="1">Uncharacterized protein</fullName>
    </submittedName>
</protein>
<gene>
    <name evidence="1" type="ORF">VIBNISOn1_p0012</name>
</gene>
<accession>A0AAV2VZS8</accession>
<dbReference type="AlphaFoldDB" id="A0AAV2VZS8"/>
<dbReference type="Proteomes" id="UP000018211">
    <property type="component" value="Unassembled WGS sequence"/>
</dbReference>
<comment type="caution">
    <text evidence="1">The sequence shown here is derived from an EMBL/GenBank/DDBJ whole genome shotgun (WGS) entry which is preliminary data.</text>
</comment>
<sequence length="56" mass="6297">MRLYEPLNGLTLSPFAFICRSFLSMPSLSIVHERVMYLGGRSAMLSLRIIVAVHNS</sequence>
<evidence type="ECO:0000313" key="2">
    <source>
        <dbReference type="Proteomes" id="UP000018211"/>
    </source>
</evidence>
<proteinExistence type="predicted"/>